<evidence type="ECO:0000256" key="1">
    <source>
        <dbReference type="ARBA" id="ARBA00000971"/>
    </source>
</evidence>
<protein>
    <recommendedName>
        <fullName evidence="3">peptidylprolyl isomerase</fullName>
        <ecNumber evidence="3">5.2.1.8</ecNumber>
    </recommendedName>
</protein>
<dbReference type="FunFam" id="3.30.70.1050:FF:000004">
    <property type="entry name" value="Trigger factor"/>
    <property type="match status" value="1"/>
</dbReference>
<evidence type="ECO:0000259" key="8">
    <source>
        <dbReference type="Pfam" id="PF05697"/>
    </source>
</evidence>
<reference evidence="9" key="1">
    <citation type="journal article" date="2021" name="Front. Plant Sci.">
        <title>Chromosome-Scale Genome Assembly for Chinese Sour Jujube and Insights Into Its Genome Evolution and Domestication Signature.</title>
        <authorList>
            <person name="Shen L.-Y."/>
            <person name="Luo H."/>
            <person name="Wang X.-L."/>
            <person name="Wang X.-M."/>
            <person name="Qiu X.-J."/>
            <person name="Liu H."/>
            <person name="Zhou S.-S."/>
            <person name="Jia K.-H."/>
            <person name="Nie S."/>
            <person name="Bao Y.-T."/>
            <person name="Zhang R.-G."/>
            <person name="Yun Q.-Z."/>
            <person name="Chai Y.-H."/>
            <person name="Lu J.-Y."/>
            <person name="Li Y."/>
            <person name="Zhao S.-W."/>
            <person name="Mao J.-F."/>
            <person name="Jia S.-G."/>
            <person name="Mao Y.-M."/>
        </authorList>
    </citation>
    <scope>NUCLEOTIDE SEQUENCE</scope>
    <source>
        <strain evidence="9">AT0</strain>
        <tissue evidence="9">Leaf</tissue>
    </source>
</reference>
<organism evidence="9 10">
    <name type="scientific">Ziziphus jujuba var. spinosa</name>
    <dbReference type="NCBI Taxonomy" id="714518"/>
    <lineage>
        <taxon>Eukaryota</taxon>
        <taxon>Viridiplantae</taxon>
        <taxon>Streptophyta</taxon>
        <taxon>Embryophyta</taxon>
        <taxon>Tracheophyta</taxon>
        <taxon>Spermatophyta</taxon>
        <taxon>Magnoliopsida</taxon>
        <taxon>eudicotyledons</taxon>
        <taxon>Gunneridae</taxon>
        <taxon>Pentapetalae</taxon>
        <taxon>rosids</taxon>
        <taxon>fabids</taxon>
        <taxon>Rosales</taxon>
        <taxon>Rhamnaceae</taxon>
        <taxon>Paliureae</taxon>
        <taxon>Ziziphus</taxon>
    </lineage>
</organism>
<keyword evidence="4" id="KW-0697">Rotamase</keyword>
<dbReference type="InterPro" id="IPR005215">
    <property type="entry name" value="Trig_fac"/>
</dbReference>
<dbReference type="PANTHER" id="PTHR30560">
    <property type="entry name" value="TRIGGER FACTOR CHAPERONE AND PEPTIDYL-PROLYL CIS/TRANS ISOMERASE"/>
    <property type="match status" value="1"/>
</dbReference>
<comment type="similarity">
    <text evidence="2">Belongs to the FKBP-type PPIase family. Tig subfamily.</text>
</comment>
<evidence type="ECO:0000313" key="9">
    <source>
        <dbReference type="EMBL" id="KAH7547577.1"/>
    </source>
</evidence>
<dbReference type="GO" id="GO:0051083">
    <property type="term" value="P:'de novo' cotranslational protein folding"/>
    <property type="evidence" value="ECO:0007669"/>
    <property type="project" value="TreeGrafter"/>
</dbReference>
<dbReference type="EMBL" id="JAEACU010000001">
    <property type="protein sequence ID" value="KAH7547577.1"/>
    <property type="molecule type" value="Genomic_DNA"/>
</dbReference>
<name>A0A978W6J3_ZIZJJ</name>
<dbReference type="GO" id="GO:0003755">
    <property type="term" value="F:peptidyl-prolyl cis-trans isomerase activity"/>
    <property type="evidence" value="ECO:0007669"/>
    <property type="project" value="UniProtKB-KW"/>
</dbReference>
<dbReference type="Proteomes" id="UP000813462">
    <property type="component" value="Unassembled WGS sequence"/>
</dbReference>
<dbReference type="Gene3D" id="3.30.70.1050">
    <property type="entry name" value="Trigger factor ribosome-binding domain"/>
    <property type="match status" value="1"/>
</dbReference>
<evidence type="ECO:0000256" key="7">
    <source>
        <dbReference type="ARBA" id="ARBA00024849"/>
    </source>
</evidence>
<evidence type="ECO:0000256" key="5">
    <source>
        <dbReference type="ARBA" id="ARBA00023186"/>
    </source>
</evidence>
<evidence type="ECO:0000256" key="2">
    <source>
        <dbReference type="ARBA" id="ARBA00005464"/>
    </source>
</evidence>
<dbReference type="GO" id="GO:0043022">
    <property type="term" value="F:ribosome binding"/>
    <property type="evidence" value="ECO:0007669"/>
    <property type="project" value="TreeGrafter"/>
</dbReference>
<dbReference type="EC" id="5.2.1.8" evidence="3"/>
<evidence type="ECO:0000256" key="6">
    <source>
        <dbReference type="ARBA" id="ARBA00023235"/>
    </source>
</evidence>
<evidence type="ECO:0000256" key="4">
    <source>
        <dbReference type="ARBA" id="ARBA00023110"/>
    </source>
</evidence>
<proteinExistence type="inferred from homology"/>
<dbReference type="Pfam" id="PF05697">
    <property type="entry name" value="Trigger_N"/>
    <property type="match status" value="1"/>
</dbReference>
<dbReference type="InterPro" id="IPR008881">
    <property type="entry name" value="Trigger_fac_ribosome-bd_bac"/>
</dbReference>
<dbReference type="PANTHER" id="PTHR30560:SF5">
    <property type="entry name" value="OS09G0515400 PROTEIN"/>
    <property type="match status" value="1"/>
</dbReference>
<dbReference type="GO" id="GO:0015031">
    <property type="term" value="P:protein transport"/>
    <property type="evidence" value="ECO:0007669"/>
    <property type="project" value="InterPro"/>
</dbReference>
<keyword evidence="5" id="KW-0143">Chaperone</keyword>
<evidence type="ECO:0000256" key="3">
    <source>
        <dbReference type="ARBA" id="ARBA00013194"/>
    </source>
</evidence>
<keyword evidence="6" id="KW-0413">Isomerase</keyword>
<dbReference type="GO" id="GO:0043335">
    <property type="term" value="P:protein unfolding"/>
    <property type="evidence" value="ECO:0007669"/>
    <property type="project" value="TreeGrafter"/>
</dbReference>
<sequence>MIAMNTPLVSWTEDGCHPKSKGERLKQFQLPSKQTMSLSIIMKPDACGVSASNNMTTVASNTKLLRSFQILPATFAVLSGAKDAVEISPSEFENFSVTAESTNESGEIKLSIEVSGTTTQTIFDEVFDKMVEEAQPIPGFRRVKGGEIPKNILLEVLGPSNVFKKVIERVINSTIAEYVEKGDLKVSKDLRVEQSFEDLEAMFEAGEEFSFSAVLRLQEMN</sequence>
<feature type="domain" description="Trigger factor ribosome-binding bacterial" evidence="8">
    <location>
        <begin position="97"/>
        <end position="215"/>
    </location>
</feature>
<dbReference type="AlphaFoldDB" id="A0A978W6J3"/>
<dbReference type="GO" id="GO:0044183">
    <property type="term" value="F:protein folding chaperone"/>
    <property type="evidence" value="ECO:0007669"/>
    <property type="project" value="TreeGrafter"/>
</dbReference>
<comment type="catalytic activity">
    <reaction evidence="1">
        <text>[protein]-peptidylproline (omega=180) = [protein]-peptidylproline (omega=0)</text>
        <dbReference type="Rhea" id="RHEA:16237"/>
        <dbReference type="Rhea" id="RHEA-COMP:10747"/>
        <dbReference type="Rhea" id="RHEA-COMP:10748"/>
        <dbReference type="ChEBI" id="CHEBI:83833"/>
        <dbReference type="ChEBI" id="CHEBI:83834"/>
        <dbReference type="EC" id="5.2.1.8"/>
    </reaction>
</comment>
<dbReference type="SUPFAM" id="SSF102735">
    <property type="entry name" value="Trigger factor ribosome-binding domain"/>
    <property type="match status" value="1"/>
</dbReference>
<accession>A0A978W6J3</accession>
<comment type="function">
    <text evidence="7">Involved in protein export. Acts as a chaperone by maintaining the newly synthesized protein in an open conformation. Functions as a peptidyl-prolyl cis-trans isomerase.</text>
</comment>
<comment type="caution">
    <text evidence="9">The sequence shown here is derived from an EMBL/GenBank/DDBJ whole genome shotgun (WGS) entry which is preliminary data.</text>
</comment>
<evidence type="ECO:0000313" key="10">
    <source>
        <dbReference type="Proteomes" id="UP000813462"/>
    </source>
</evidence>
<dbReference type="InterPro" id="IPR036611">
    <property type="entry name" value="Trigger_fac_ribosome-bd_sf"/>
</dbReference>
<gene>
    <name evidence="9" type="ORF">FEM48_Zijuj01G0324600</name>
</gene>